<dbReference type="InterPro" id="IPR008136">
    <property type="entry name" value="CinA_C"/>
</dbReference>
<dbReference type="SUPFAM" id="SSF142433">
    <property type="entry name" value="CinA-like"/>
    <property type="match status" value="1"/>
</dbReference>
<accession>A0A6J6ETI2</accession>
<organism evidence="2">
    <name type="scientific">freshwater metagenome</name>
    <dbReference type="NCBI Taxonomy" id="449393"/>
    <lineage>
        <taxon>unclassified sequences</taxon>
        <taxon>metagenomes</taxon>
        <taxon>ecological metagenomes</taxon>
    </lineage>
</organism>
<reference evidence="2" key="1">
    <citation type="submission" date="2020-05" db="EMBL/GenBank/DDBJ databases">
        <authorList>
            <person name="Chiriac C."/>
            <person name="Salcher M."/>
            <person name="Ghai R."/>
            <person name="Kavagutti S V."/>
        </authorList>
    </citation>
    <scope>NUCLEOTIDE SEQUENCE</scope>
</reference>
<evidence type="ECO:0000313" key="2">
    <source>
        <dbReference type="EMBL" id="CAB4579466.1"/>
    </source>
</evidence>
<dbReference type="EMBL" id="CAEZTX010000019">
    <property type="protein sequence ID" value="CAB4579466.1"/>
    <property type="molecule type" value="Genomic_DNA"/>
</dbReference>
<gene>
    <name evidence="2" type="ORF">UFOPK1755_00395</name>
</gene>
<sequence>MSLTSEVSSMVKEIIRTLGEGNESLVTAESITAGGLSSAITSVEGSSQIFLGAIVAYQDHVKSEVLGIDEAVIATHTVYSQEVAIAMAQAVRLKFGATWAIATTGVAGPGPSDGVPSGTVWVAIDGPVTQSLELSLAGGRESVRNATVATAIGSFTRILRERTRQATTD</sequence>
<protein>
    <submittedName>
        <fullName evidence="2">Unannotated protein</fullName>
    </submittedName>
</protein>
<dbReference type="Gene3D" id="3.90.950.20">
    <property type="entry name" value="CinA-like"/>
    <property type="match status" value="1"/>
</dbReference>
<dbReference type="NCBIfam" id="TIGR00199">
    <property type="entry name" value="PncC_domain"/>
    <property type="match status" value="1"/>
</dbReference>
<dbReference type="AlphaFoldDB" id="A0A6J6ETI2"/>
<name>A0A6J6ETI2_9ZZZZ</name>
<feature type="domain" description="CinA C-terminal" evidence="1">
    <location>
        <begin position="9"/>
        <end position="155"/>
    </location>
</feature>
<dbReference type="Pfam" id="PF02464">
    <property type="entry name" value="CinA"/>
    <property type="match status" value="1"/>
</dbReference>
<proteinExistence type="predicted"/>
<dbReference type="InterPro" id="IPR036653">
    <property type="entry name" value="CinA-like_C"/>
</dbReference>
<evidence type="ECO:0000259" key="1">
    <source>
        <dbReference type="Pfam" id="PF02464"/>
    </source>
</evidence>